<evidence type="ECO:0000313" key="1">
    <source>
        <dbReference type="EMBL" id="EMJ36358.1"/>
    </source>
</evidence>
<protein>
    <submittedName>
        <fullName evidence="1">Uncharacterized protein</fullName>
    </submittedName>
</protein>
<reference evidence="1 2" key="1">
    <citation type="submission" date="2013-01" db="EMBL/GenBank/DDBJ databases">
        <authorList>
            <person name="Harkins D.M."/>
            <person name="Durkin A.S."/>
            <person name="Brinkac L.M."/>
            <person name="Haft D.H."/>
            <person name="Selengut J.D."/>
            <person name="Sanka R."/>
            <person name="DePew J."/>
            <person name="Purushe J."/>
            <person name="Peacock S.J."/>
            <person name="Thaipadungpanit J."/>
            <person name="Wuthiekanun V.W."/>
            <person name="Day N.P."/>
            <person name="Vinetz J.M."/>
            <person name="Sutton G.G."/>
            <person name="Nierman W.C."/>
            <person name="Fouts D.E."/>
        </authorList>
    </citation>
    <scope>NUCLEOTIDE SEQUENCE [LARGE SCALE GENOMIC DNA]</scope>
    <source>
        <strain evidence="1 2">FPW1039</strain>
    </source>
</reference>
<accession>A0A0F6IE83</accession>
<dbReference type="AlphaFoldDB" id="A0A0F6IE83"/>
<sequence>MKRQFSKDAKAPRIAFDLVFLKKIHILIFETKSIIVLFCMPE</sequence>
<gene>
    <name evidence="1" type="ORF">LEP1GSC079_3240</name>
</gene>
<dbReference type="Proteomes" id="UP000012164">
    <property type="component" value="Unassembled WGS sequence"/>
</dbReference>
<proteinExistence type="predicted"/>
<comment type="caution">
    <text evidence="1">The sequence shown here is derived from an EMBL/GenBank/DDBJ whole genome shotgun (WGS) entry which is preliminary data.</text>
</comment>
<dbReference type="EMBL" id="AKWR02000129">
    <property type="protein sequence ID" value="EMJ36358.1"/>
    <property type="molecule type" value="Genomic_DNA"/>
</dbReference>
<name>A0A0F6IE83_LEPIR</name>
<organism evidence="1 2">
    <name type="scientific">Leptospira interrogans str. FPW1039</name>
    <dbReference type="NCBI Taxonomy" id="1193040"/>
    <lineage>
        <taxon>Bacteria</taxon>
        <taxon>Pseudomonadati</taxon>
        <taxon>Spirochaetota</taxon>
        <taxon>Spirochaetia</taxon>
        <taxon>Leptospirales</taxon>
        <taxon>Leptospiraceae</taxon>
        <taxon>Leptospira</taxon>
    </lineage>
</organism>
<evidence type="ECO:0000313" key="2">
    <source>
        <dbReference type="Proteomes" id="UP000012164"/>
    </source>
</evidence>